<evidence type="ECO:0000313" key="1">
    <source>
        <dbReference type="EMBL" id="KAL3268152.1"/>
    </source>
</evidence>
<sequence>MPNPMKKFFRRPAVKRCKKVASRQFRKLFPERGFYDIAATRDPGEVPEWLSKRIRLEDAAYKHGLQPKPYRGRRHSFELQPQVAPHRGFRSFEGYMPPGQLCSSDDMSYSKSFSGSNMSALMSHESTYDDTCDSRGMDPCFQPPSVSTPTRSNVSAQRELMLTLDQLEMVEIERIQKDLRMFQTYRRRLMFNAASLSATSAPPAILMRPVEAAEEPPRALEPASSSCC</sequence>
<name>A0ABD2MPD5_9CUCU</name>
<dbReference type="AlphaFoldDB" id="A0ABD2MPD5"/>
<reference evidence="1 2" key="1">
    <citation type="journal article" date="2021" name="BMC Biol.">
        <title>Horizontally acquired antibacterial genes associated with adaptive radiation of ladybird beetles.</title>
        <authorList>
            <person name="Li H.S."/>
            <person name="Tang X.F."/>
            <person name="Huang Y.H."/>
            <person name="Xu Z.Y."/>
            <person name="Chen M.L."/>
            <person name="Du X.Y."/>
            <person name="Qiu B.Y."/>
            <person name="Chen P.T."/>
            <person name="Zhang W."/>
            <person name="Slipinski A."/>
            <person name="Escalona H.E."/>
            <person name="Waterhouse R.M."/>
            <person name="Zwick A."/>
            <person name="Pang H."/>
        </authorList>
    </citation>
    <scope>NUCLEOTIDE SEQUENCE [LARGE SCALE GENOMIC DNA]</scope>
    <source>
        <strain evidence="1">SYSU2018</strain>
    </source>
</reference>
<accession>A0ABD2MPD5</accession>
<dbReference type="EMBL" id="JABFTP020000021">
    <property type="protein sequence ID" value="KAL3268152.1"/>
    <property type="molecule type" value="Genomic_DNA"/>
</dbReference>
<protein>
    <submittedName>
        <fullName evidence="1">Uncharacterized protein</fullName>
    </submittedName>
</protein>
<comment type="caution">
    <text evidence="1">The sequence shown here is derived from an EMBL/GenBank/DDBJ whole genome shotgun (WGS) entry which is preliminary data.</text>
</comment>
<keyword evidence="2" id="KW-1185">Reference proteome</keyword>
<organism evidence="1 2">
    <name type="scientific">Cryptolaemus montrouzieri</name>
    <dbReference type="NCBI Taxonomy" id="559131"/>
    <lineage>
        <taxon>Eukaryota</taxon>
        <taxon>Metazoa</taxon>
        <taxon>Ecdysozoa</taxon>
        <taxon>Arthropoda</taxon>
        <taxon>Hexapoda</taxon>
        <taxon>Insecta</taxon>
        <taxon>Pterygota</taxon>
        <taxon>Neoptera</taxon>
        <taxon>Endopterygota</taxon>
        <taxon>Coleoptera</taxon>
        <taxon>Polyphaga</taxon>
        <taxon>Cucujiformia</taxon>
        <taxon>Coccinelloidea</taxon>
        <taxon>Coccinellidae</taxon>
        <taxon>Scymninae</taxon>
        <taxon>Scymnini</taxon>
        <taxon>Cryptolaemus</taxon>
    </lineage>
</organism>
<evidence type="ECO:0000313" key="2">
    <source>
        <dbReference type="Proteomes" id="UP001516400"/>
    </source>
</evidence>
<proteinExistence type="predicted"/>
<gene>
    <name evidence="1" type="ORF">HHI36_007279</name>
</gene>
<dbReference type="Proteomes" id="UP001516400">
    <property type="component" value="Unassembled WGS sequence"/>
</dbReference>